<dbReference type="Gene3D" id="1.25.40.390">
    <property type="match status" value="1"/>
</dbReference>
<feature type="domain" description="SusD-like N-terminal" evidence="8">
    <location>
        <begin position="89"/>
        <end position="241"/>
    </location>
</feature>
<evidence type="ECO:0000256" key="5">
    <source>
        <dbReference type="ARBA" id="ARBA00023237"/>
    </source>
</evidence>
<dbReference type="GO" id="GO:0009279">
    <property type="term" value="C:cell outer membrane"/>
    <property type="evidence" value="ECO:0007669"/>
    <property type="project" value="UniProtKB-SubCell"/>
</dbReference>
<evidence type="ECO:0000256" key="4">
    <source>
        <dbReference type="ARBA" id="ARBA00023136"/>
    </source>
</evidence>
<dbReference type="Pfam" id="PF07980">
    <property type="entry name" value="SusD_RagB"/>
    <property type="match status" value="1"/>
</dbReference>
<evidence type="ECO:0000259" key="8">
    <source>
        <dbReference type="Pfam" id="PF14322"/>
    </source>
</evidence>
<dbReference type="InterPro" id="IPR011990">
    <property type="entry name" value="TPR-like_helical_dom_sf"/>
</dbReference>
<evidence type="ECO:0000256" key="1">
    <source>
        <dbReference type="ARBA" id="ARBA00004442"/>
    </source>
</evidence>
<comment type="caution">
    <text evidence="9">The sequence shown here is derived from an EMBL/GenBank/DDBJ whole genome shotgun (WGS) entry which is preliminary data.</text>
</comment>
<comment type="subcellular location">
    <subcellularLocation>
        <location evidence="1">Cell outer membrane</location>
    </subcellularLocation>
</comment>
<dbReference type="EMBL" id="QRKD01000003">
    <property type="protein sequence ID" value="RHH92808.1"/>
    <property type="molecule type" value="Genomic_DNA"/>
</dbReference>
<evidence type="ECO:0000256" key="6">
    <source>
        <dbReference type="SAM" id="SignalP"/>
    </source>
</evidence>
<keyword evidence="3 6" id="KW-0732">Signal</keyword>
<organism evidence="9 10">
    <name type="scientific">Bacteroides caccae</name>
    <dbReference type="NCBI Taxonomy" id="47678"/>
    <lineage>
        <taxon>Bacteria</taxon>
        <taxon>Pseudomonadati</taxon>
        <taxon>Bacteroidota</taxon>
        <taxon>Bacteroidia</taxon>
        <taxon>Bacteroidales</taxon>
        <taxon>Bacteroidaceae</taxon>
        <taxon>Bacteroides</taxon>
    </lineage>
</organism>
<dbReference type="SUPFAM" id="SSF48452">
    <property type="entry name" value="TPR-like"/>
    <property type="match status" value="1"/>
</dbReference>
<dbReference type="AlphaFoldDB" id="A0A414YZ31"/>
<evidence type="ECO:0000256" key="3">
    <source>
        <dbReference type="ARBA" id="ARBA00022729"/>
    </source>
</evidence>
<dbReference type="InterPro" id="IPR033985">
    <property type="entry name" value="SusD-like_N"/>
</dbReference>
<dbReference type="Proteomes" id="UP000283512">
    <property type="component" value="Unassembled WGS sequence"/>
</dbReference>
<evidence type="ECO:0000313" key="9">
    <source>
        <dbReference type="EMBL" id="RHH92808.1"/>
    </source>
</evidence>
<sequence>MKKIIYKTIQVACITGLLAVSACNTFESEPLEWNLEEDVMNPQDATAINMKKLHQAIYLSLPSLHTRLSDSYLDAATDDGVPTKDRGGNSSLENYRNGNLSPENIASLDGSAWANFYTGIRRANLFLESIEGFPYSEHLTEVEVKRMKAEARMLRAYFYFELMKRWGGVPLLGDRIIDYDEDWNIARSSIDECAKYILDEISEENDGSCYADLYDVSEMPESMVGRMNKGAAKALVSRLKLYLASPLYNPNNDLNKWQEAVDAAKAVIDLNVYDLHYTAEKAEGATADPTPGLLALFGDNAAFTTLNKETIMMKEASGNTTLESNNSPCGYQKNKCKGLTSPSQNLVDAFLMLDGKTIDDPTSKYVYDPQNPYANRDPRLTYTIFYNGATWLKRAVETFNGGLDRSNKLGMFTTQTGYYLRKFLGLNETKADNSGFNGAYHHYQIFRYAEILLNYAEALNEVNMEMNKEEIENCLIQLRKRAGIEAGDDGRYGLPIHYDQQKMREIIRNERRIELAFEEHRFWDIRRWKIAMDVMNEPIRGVEITKEADGTFKYNYNVIVRTSTFSERMYWYPIPRGEMNGNTKLTQNPGWNY</sequence>
<keyword evidence="4" id="KW-0472">Membrane</keyword>
<evidence type="ECO:0000256" key="2">
    <source>
        <dbReference type="ARBA" id="ARBA00006275"/>
    </source>
</evidence>
<gene>
    <name evidence="9" type="ORF">DW190_05940</name>
</gene>
<dbReference type="CDD" id="cd08977">
    <property type="entry name" value="SusD"/>
    <property type="match status" value="1"/>
</dbReference>
<dbReference type="PROSITE" id="PS51257">
    <property type="entry name" value="PROKAR_LIPOPROTEIN"/>
    <property type="match status" value="1"/>
</dbReference>
<reference evidence="9 10" key="1">
    <citation type="submission" date="2018-08" db="EMBL/GenBank/DDBJ databases">
        <title>A genome reference for cultivated species of the human gut microbiota.</title>
        <authorList>
            <person name="Zou Y."/>
            <person name="Xue W."/>
            <person name="Luo G."/>
        </authorList>
    </citation>
    <scope>NUCLEOTIDE SEQUENCE [LARGE SCALE GENOMIC DNA]</scope>
    <source>
        <strain evidence="9 10">AM16-49B</strain>
    </source>
</reference>
<accession>A0A414YZ31</accession>
<dbReference type="InterPro" id="IPR012944">
    <property type="entry name" value="SusD_RagB_dom"/>
</dbReference>
<protein>
    <submittedName>
        <fullName evidence="9">RagB/SusD family nutrient uptake outer membrane protein</fullName>
    </submittedName>
</protein>
<feature type="domain" description="RagB/SusD" evidence="7">
    <location>
        <begin position="309"/>
        <end position="591"/>
    </location>
</feature>
<feature type="chain" id="PRO_5019010267" evidence="6">
    <location>
        <begin position="23"/>
        <end position="593"/>
    </location>
</feature>
<dbReference type="Pfam" id="PF14322">
    <property type="entry name" value="SusD-like_3"/>
    <property type="match status" value="1"/>
</dbReference>
<feature type="signal peptide" evidence="6">
    <location>
        <begin position="1"/>
        <end position="22"/>
    </location>
</feature>
<proteinExistence type="inferred from homology"/>
<name>A0A414YZ31_9BACE</name>
<evidence type="ECO:0000313" key="10">
    <source>
        <dbReference type="Proteomes" id="UP000283512"/>
    </source>
</evidence>
<dbReference type="RefSeq" id="WP_122295299.1">
    <property type="nucleotide sequence ID" value="NZ_CAXSLD010000006.1"/>
</dbReference>
<evidence type="ECO:0000259" key="7">
    <source>
        <dbReference type="Pfam" id="PF07980"/>
    </source>
</evidence>
<comment type="similarity">
    <text evidence="2">Belongs to the SusD family.</text>
</comment>
<keyword evidence="5" id="KW-0998">Cell outer membrane</keyword>